<dbReference type="EMBL" id="JQEC01000039">
    <property type="protein sequence ID" value="KGJ91850.1"/>
    <property type="molecule type" value="Genomic_DNA"/>
</dbReference>
<evidence type="ECO:0000313" key="2">
    <source>
        <dbReference type="EMBL" id="KGJ91850.1"/>
    </source>
</evidence>
<accession>A0A099KNN9</accession>
<protein>
    <recommendedName>
        <fullName evidence="4">Lipoprotein</fullName>
    </recommendedName>
</protein>
<feature type="signal peptide" evidence="1">
    <location>
        <begin position="1"/>
        <end position="28"/>
    </location>
</feature>
<dbReference type="InterPro" id="IPR049848">
    <property type="entry name" value="TapY2-like"/>
</dbReference>
<feature type="chain" id="PRO_5001948703" description="Lipoprotein" evidence="1">
    <location>
        <begin position="29"/>
        <end position="121"/>
    </location>
</feature>
<name>A0A099KNN9_COLPS</name>
<dbReference type="PATRIC" id="fig|28229.3.peg.2726"/>
<evidence type="ECO:0008006" key="4">
    <source>
        <dbReference type="Google" id="ProtNLM"/>
    </source>
</evidence>
<dbReference type="AlphaFoldDB" id="A0A099KNN9"/>
<proteinExistence type="predicted"/>
<evidence type="ECO:0000313" key="3">
    <source>
        <dbReference type="Proteomes" id="UP000029868"/>
    </source>
</evidence>
<gene>
    <name evidence="2" type="ORF">GAB14E_3007</name>
</gene>
<organism evidence="2 3">
    <name type="scientific">Colwellia psychrerythraea</name>
    <name type="common">Vibrio psychroerythus</name>
    <dbReference type="NCBI Taxonomy" id="28229"/>
    <lineage>
        <taxon>Bacteria</taxon>
        <taxon>Pseudomonadati</taxon>
        <taxon>Pseudomonadota</taxon>
        <taxon>Gammaproteobacteria</taxon>
        <taxon>Alteromonadales</taxon>
        <taxon>Colwelliaceae</taxon>
        <taxon>Colwellia</taxon>
    </lineage>
</organism>
<reference evidence="2 3" key="1">
    <citation type="submission" date="2014-08" db="EMBL/GenBank/DDBJ databases">
        <title>Genomic and Phenotypic Diversity of Colwellia psychrerythraea strains from Disparate Marine Basins.</title>
        <authorList>
            <person name="Techtmann S.M."/>
            <person name="Stelling S.C."/>
            <person name="Utturkar S.M."/>
            <person name="Alshibli N."/>
            <person name="Harris A."/>
            <person name="Brown S.D."/>
            <person name="Hazen T.C."/>
        </authorList>
    </citation>
    <scope>NUCLEOTIDE SEQUENCE [LARGE SCALE GENOMIC DNA]</scope>
    <source>
        <strain evidence="2 3">GAB14E</strain>
    </source>
</reference>
<evidence type="ECO:0000256" key="1">
    <source>
        <dbReference type="SAM" id="SignalP"/>
    </source>
</evidence>
<sequence length="121" mass="13508">MPVGEDNMKNLIISTCCVCLFVLFSAQAVVPGEDSNAKSSEKNKKVTAKCHVTLVDGTEAIIFRLTQPRRLSELAHNMSGKRVSTQKSLERIKVYRSYQCVLEGDEFTSLKAKTLDKKTPR</sequence>
<dbReference type="NCBIfam" id="NF038109">
    <property type="entry name" value="tapY2_fam"/>
    <property type="match status" value="1"/>
</dbReference>
<keyword evidence="1" id="KW-0732">Signal</keyword>
<comment type="caution">
    <text evidence="2">The sequence shown here is derived from an EMBL/GenBank/DDBJ whole genome shotgun (WGS) entry which is preliminary data.</text>
</comment>
<dbReference type="Proteomes" id="UP000029868">
    <property type="component" value="Unassembled WGS sequence"/>
</dbReference>